<protein>
    <submittedName>
        <fullName evidence="2">Putative transmembrane protein</fullName>
    </submittedName>
</protein>
<keyword evidence="1 2" id="KW-0812">Transmembrane</keyword>
<keyword evidence="1" id="KW-0472">Membrane</keyword>
<sequence>MFFIGSFKFSHVQMQQANAKAEQVKCLLICLLINLFYQVDSQQVMDTVFVQPNHTTTGCVRIPVIATDREQYVHELTIKMNNFVCKDNGLGIYQLDTYRFEYNVYEFISSRQLPDGSDYSPRSCSLSANTSHVFIICFHQLKAGKNLADFNDGKLLKCNATIFVYDVANWQLRQFKFQLQEGYCATSASQDAWVECRNGRFLATSSYSSNRQQGERGNYVYIFDENLVMLSKFNVNVNYGEANIRASGNCEFKLAIRSSGDNKTPYLREVTLFFNGTQLINRSSGVSDWHTPYNWNGWVFRHPTPYDTVSTAFGTANFPAYAPVDYGRYPGESSRFNNSHYGITTNATNTNGRFAPLFVYKINNVTKSEKIFGLSHIAYACGVYIKDTVWLLIETDSCHDPGIYPCVKRILIDLQHRPIKRMGNYLNNLDSIHGTPEISTRRVASEPKIDALAVIIIVNLLLIILGLCVWVITKLFLKYKLRPHRWLSRMKKPFKRSTKS</sequence>
<reference evidence="2" key="2">
    <citation type="submission" date="2019-07" db="EMBL/GenBank/DDBJ databases">
        <authorList>
            <person name="Hoon-Hanks L."/>
            <person name="Stenglein M.D."/>
        </authorList>
    </citation>
    <scope>NUCLEOTIDE SEQUENCE</scope>
    <source>
        <strain evidence="2">H0-1</strain>
    </source>
</reference>
<evidence type="ECO:0000256" key="1">
    <source>
        <dbReference type="SAM" id="Phobius"/>
    </source>
</evidence>
<accession>A0A5P9K4Z2</accession>
<dbReference type="EMBL" id="MN161564">
    <property type="protein sequence ID" value="QFU19738.1"/>
    <property type="molecule type" value="Genomic_RNA"/>
</dbReference>
<reference evidence="2" key="1">
    <citation type="journal article" date="2019" name="Front Vet Sci">
        <title>Longitudinal and Cross-Sectional Sampling of Serpentovirus (Nidovirus) Infection in Captive Snakes Reveals High Prevalence, Persistent Infection, and Increased Mortality in Pythons and Divergent Serpentovirus Infection in Boas and Colubrids.</title>
        <authorList>
            <person name="Hoon-Hanks L.L."/>
            <person name="Ossiboff R.J."/>
            <person name="Bartolini P."/>
            <person name="Fogelson S.B."/>
            <person name="Perry S.M."/>
            <person name="Stohr A.C."/>
            <person name="Cross S.T."/>
            <person name="Wellehan J.F.X."/>
            <person name="Jacobson E.R."/>
            <person name="Dubovi E.J."/>
            <person name="Stenglein M.D."/>
        </authorList>
    </citation>
    <scope>NUCLEOTIDE SEQUENCE</scope>
    <source>
        <strain evidence="2">H0-1</strain>
    </source>
</reference>
<gene>
    <name evidence="2" type="primary">ORF7</name>
</gene>
<feature type="transmembrane region" description="Helical" evidence="1">
    <location>
        <begin position="451"/>
        <end position="477"/>
    </location>
</feature>
<organism evidence="2">
    <name type="scientific">Serpentovirinae sp</name>
    <dbReference type="NCBI Taxonomy" id="2661817"/>
    <lineage>
        <taxon>Viruses</taxon>
        <taxon>Riboviria</taxon>
        <taxon>Orthornavirae</taxon>
        <taxon>Pisuviricota</taxon>
        <taxon>Pisoniviricetes</taxon>
        <taxon>Nidovirales</taxon>
        <taxon>Tornidovirineae</taxon>
        <taxon>Tobaniviridae</taxon>
        <taxon>Serpentovirinae</taxon>
    </lineage>
</organism>
<keyword evidence="1" id="KW-1133">Transmembrane helix</keyword>
<proteinExistence type="predicted"/>
<evidence type="ECO:0000313" key="2">
    <source>
        <dbReference type="EMBL" id="QFU19738.1"/>
    </source>
</evidence>
<name>A0A5P9K4Z2_9NIDO</name>